<feature type="region of interest" description="Disordered" evidence="1">
    <location>
        <begin position="761"/>
        <end position="795"/>
    </location>
</feature>
<reference evidence="2 3" key="1">
    <citation type="submission" date="2015-09" db="EMBL/GenBank/DDBJ databases">
        <title>Sorangium comparison.</title>
        <authorList>
            <person name="Zaburannyi N."/>
            <person name="Bunk B."/>
            <person name="Overmann J."/>
            <person name="Mueller R."/>
        </authorList>
    </citation>
    <scope>NUCLEOTIDE SEQUENCE [LARGE SCALE GENOMIC DNA]</scope>
    <source>
        <strain evidence="2 3">So ceGT47</strain>
    </source>
</reference>
<dbReference type="EMBL" id="CP012670">
    <property type="protein sequence ID" value="AUX24989.1"/>
    <property type="molecule type" value="Genomic_DNA"/>
</dbReference>
<sequence length="795" mass="85278">MRLVSWIADWSVDDDQPPLLIGLNGPDTCIDEPYGARGSAFRKPGPSVRVVVTVSGSSRMAEQWAERLAFRPEDVTFIPVGGFRLDELDEPLRDRLAWAALDGPGPRAYVEAILASLRARGASRLEALLSILAHAFAPLGPSDAAQLLDVEEAEVRAWLDAHGEVIDPLIERCEGDALRFRHEALRAAWEAVAGQRTASCERRFAAAARRIVLARISGSAQELRAGAYLRRYAGAHLLASDASDAELLTLCDPRWAWPCSREDLAARRVEVEEVRRKLAAPLEQPGAGSASPDAISRFVRVALSQGALATLHEAWRKRDDCWDGHWIEEAWEGTARALADAFFGLATHASPLLHERLAGRALDVVRRTGTTWRGDGWQDASTLLTAAQATSGGDAATFARWAVAATWRAEQGPDRYFDVWLTAASFLPSSEADALLQQLIERARSSPNPGAMLGRAGRARGLRQEHALALFHAAMSLPPRSRANALAPLLPLLPPEERALAVSVSFEAVVDLLDVEGERLDDEGYAEALTPYLDLPELVRLLDRASHFMSPALSARFAAVGEPARALETIDRLSFEGIDRARALLRAAAIAGGGPLVDAARRMVSTVKPEWVPVVLVREQPLAAIEVFGFDASLSIAESGGDETSQYARIAALSSLCRVAPEASRPSLAALAIAAYREDSDPDTLGGLVDCAPWLSLEDAAWLFAVSLGDAGSGGTLKWTLSHWGGVEHLAPLIARLGGDGALAAVADVLPEALRWTPQAEAAGHLEGGQACPEGEDAGREEGSVPRSSSEPRGL</sequence>
<accession>A0A4P2Q6G3</accession>
<protein>
    <submittedName>
        <fullName evidence="2">Uncharacterized protein</fullName>
    </submittedName>
</protein>
<organism evidence="2 3">
    <name type="scientific">Sorangium cellulosum</name>
    <name type="common">Polyangium cellulosum</name>
    <dbReference type="NCBI Taxonomy" id="56"/>
    <lineage>
        <taxon>Bacteria</taxon>
        <taxon>Pseudomonadati</taxon>
        <taxon>Myxococcota</taxon>
        <taxon>Polyangia</taxon>
        <taxon>Polyangiales</taxon>
        <taxon>Polyangiaceae</taxon>
        <taxon>Sorangium</taxon>
    </lineage>
</organism>
<feature type="compositionally biased region" description="Polar residues" evidence="1">
    <location>
        <begin position="786"/>
        <end position="795"/>
    </location>
</feature>
<evidence type="ECO:0000313" key="3">
    <source>
        <dbReference type="Proteomes" id="UP000295781"/>
    </source>
</evidence>
<gene>
    <name evidence="2" type="ORF">SOCEGT47_055300</name>
</gene>
<name>A0A4P2Q6G3_SORCE</name>
<dbReference type="Proteomes" id="UP000295781">
    <property type="component" value="Chromosome"/>
</dbReference>
<evidence type="ECO:0000256" key="1">
    <source>
        <dbReference type="SAM" id="MobiDB-lite"/>
    </source>
</evidence>
<dbReference type="AlphaFoldDB" id="A0A4P2Q6G3"/>
<proteinExistence type="predicted"/>
<evidence type="ECO:0000313" key="2">
    <source>
        <dbReference type="EMBL" id="AUX24989.1"/>
    </source>
</evidence>